<dbReference type="SMART" id="SM00387">
    <property type="entry name" value="HATPase_c"/>
    <property type="match status" value="1"/>
</dbReference>
<evidence type="ECO:0000256" key="12">
    <source>
        <dbReference type="ARBA" id="ARBA00023012"/>
    </source>
</evidence>
<feature type="transmembrane region" description="Helical" evidence="16">
    <location>
        <begin position="7"/>
        <end position="28"/>
    </location>
</feature>
<feature type="transmembrane region" description="Helical" evidence="16">
    <location>
        <begin position="122"/>
        <end position="147"/>
    </location>
</feature>
<evidence type="ECO:0000256" key="2">
    <source>
        <dbReference type="ARBA" id="ARBA00004141"/>
    </source>
</evidence>
<dbReference type="PROSITE" id="PS50109">
    <property type="entry name" value="HIS_KIN"/>
    <property type="match status" value="1"/>
</dbReference>
<evidence type="ECO:0000313" key="20">
    <source>
        <dbReference type="EMBL" id="GIE68109.1"/>
    </source>
</evidence>
<evidence type="ECO:0000256" key="6">
    <source>
        <dbReference type="ARBA" id="ARBA00022679"/>
    </source>
</evidence>
<dbReference type="CDD" id="cd00082">
    <property type="entry name" value="HisKA"/>
    <property type="match status" value="1"/>
</dbReference>
<dbReference type="PANTHER" id="PTHR42878:SF7">
    <property type="entry name" value="SENSOR HISTIDINE KINASE GLRK"/>
    <property type="match status" value="1"/>
</dbReference>
<dbReference type="InterPro" id="IPR036890">
    <property type="entry name" value="HATPase_C_sf"/>
</dbReference>
<dbReference type="InterPro" id="IPR000700">
    <property type="entry name" value="PAS-assoc_C"/>
</dbReference>
<dbReference type="SMART" id="SM00091">
    <property type="entry name" value="PAS"/>
    <property type="match status" value="2"/>
</dbReference>
<dbReference type="Proteomes" id="UP000624709">
    <property type="component" value="Unassembled WGS sequence"/>
</dbReference>
<dbReference type="InterPro" id="IPR013656">
    <property type="entry name" value="PAS_4"/>
</dbReference>
<keyword evidence="10" id="KW-0067">ATP-binding</keyword>
<comment type="subcellular location">
    <subcellularLocation>
        <location evidence="3">Cell membrane</location>
    </subcellularLocation>
    <subcellularLocation>
        <location evidence="2">Membrane</location>
        <topology evidence="2">Multi-pass membrane protein</topology>
    </subcellularLocation>
</comment>
<feature type="transmembrane region" description="Helical" evidence="16">
    <location>
        <begin position="34"/>
        <end position="50"/>
    </location>
</feature>
<dbReference type="Pfam" id="PF02518">
    <property type="entry name" value="HATPase_c"/>
    <property type="match status" value="1"/>
</dbReference>
<keyword evidence="9" id="KW-0418">Kinase</keyword>
<evidence type="ECO:0000256" key="15">
    <source>
        <dbReference type="SAM" id="MobiDB-lite"/>
    </source>
</evidence>
<feature type="transmembrane region" description="Helical" evidence="16">
    <location>
        <begin position="287"/>
        <end position="307"/>
    </location>
</feature>
<dbReference type="Gene3D" id="3.30.565.10">
    <property type="entry name" value="Histidine kinase-like ATPase, C-terminal domain"/>
    <property type="match status" value="1"/>
</dbReference>
<evidence type="ECO:0000259" key="19">
    <source>
        <dbReference type="PROSITE" id="PS50113"/>
    </source>
</evidence>
<dbReference type="InterPro" id="IPR000014">
    <property type="entry name" value="PAS"/>
</dbReference>
<feature type="transmembrane region" description="Helical" evidence="16">
    <location>
        <begin position="159"/>
        <end position="181"/>
    </location>
</feature>
<feature type="region of interest" description="Disordered" evidence="15">
    <location>
        <begin position="822"/>
        <end position="842"/>
    </location>
</feature>
<dbReference type="SUPFAM" id="SSF55785">
    <property type="entry name" value="PYP-like sensor domain (PAS domain)"/>
    <property type="match status" value="2"/>
</dbReference>
<dbReference type="InterPro" id="IPR003661">
    <property type="entry name" value="HisK_dim/P_dom"/>
</dbReference>
<evidence type="ECO:0000256" key="8">
    <source>
        <dbReference type="ARBA" id="ARBA00022741"/>
    </source>
</evidence>
<evidence type="ECO:0000256" key="10">
    <source>
        <dbReference type="ARBA" id="ARBA00022840"/>
    </source>
</evidence>
<dbReference type="InterPro" id="IPR003594">
    <property type="entry name" value="HATPase_dom"/>
</dbReference>
<dbReference type="CDD" id="cd00075">
    <property type="entry name" value="HATPase"/>
    <property type="match status" value="1"/>
</dbReference>
<keyword evidence="12" id="KW-0902">Two-component regulatory system</keyword>
<dbReference type="PANTHER" id="PTHR42878">
    <property type="entry name" value="TWO-COMPONENT HISTIDINE KINASE"/>
    <property type="match status" value="1"/>
</dbReference>
<feature type="domain" description="PAC" evidence="19">
    <location>
        <begin position="545"/>
        <end position="597"/>
    </location>
</feature>
<dbReference type="EC" id="2.7.13.3" evidence="4"/>
<feature type="transmembrane region" description="Helical" evidence="16">
    <location>
        <begin position="260"/>
        <end position="280"/>
    </location>
</feature>
<feature type="transmembrane region" description="Helical" evidence="16">
    <location>
        <begin position="81"/>
        <end position="101"/>
    </location>
</feature>
<dbReference type="SUPFAM" id="SSF55874">
    <property type="entry name" value="ATPase domain of HSP90 chaperone/DNA topoisomerase II/histidine kinase"/>
    <property type="match status" value="1"/>
</dbReference>
<proteinExistence type="predicted"/>
<feature type="domain" description="Histidine kinase" evidence="17">
    <location>
        <begin position="601"/>
        <end position="824"/>
    </location>
</feature>
<dbReference type="Pfam" id="PF00512">
    <property type="entry name" value="HisKA"/>
    <property type="match status" value="1"/>
</dbReference>
<organism evidence="20 21">
    <name type="scientific">Actinoplanes palleronii</name>
    <dbReference type="NCBI Taxonomy" id="113570"/>
    <lineage>
        <taxon>Bacteria</taxon>
        <taxon>Bacillati</taxon>
        <taxon>Actinomycetota</taxon>
        <taxon>Actinomycetes</taxon>
        <taxon>Micromonosporales</taxon>
        <taxon>Micromonosporaceae</taxon>
        <taxon>Actinoplanes</taxon>
    </lineage>
</organism>
<evidence type="ECO:0000256" key="13">
    <source>
        <dbReference type="ARBA" id="ARBA00023136"/>
    </source>
</evidence>
<dbReference type="InterPro" id="IPR035965">
    <property type="entry name" value="PAS-like_dom_sf"/>
</dbReference>
<dbReference type="RefSeq" id="WP_203826481.1">
    <property type="nucleotide sequence ID" value="NZ_BAAATY010000003.1"/>
</dbReference>
<keyword evidence="7 16" id="KW-0812">Transmembrane</keyword>
<evidence type="ECO:0000256" key="9">
    <source>
        <dbReference type="ARBA" id="ARBA00022777"/>
    </source>
</evidence>
<comment type="catalytic activity">
    <reaction evidence="1">
        <text>ATP + protein L-histidine = ADP + protein N-phospho-L-histidine.</text>
        <dbReference type="EC" id="2.7.13.3"/>
    </reaction>
</comment>
<reference evidence="20 21" key="1">
    <citation type="submission" date="2021-01" db="EMBL/GenBank/DDBJ databases">
        <title>Whole genome shotgun sequence of Actinoplanes palleronii NBRC 14916.</title>
        <authorList>
            <person name="Komaki H."/>
            <person name="Tamura T."/>
        </authorList>
    </citation>
    <scope>NUCLEOTIDE SEQUENCE [LARGE SCALE GENOMIC DNA]</scope>
    <source>
        <strain evidence="20 21">NBRC 14916</strain>
    </source>
</reference>
<dbReference type="PROSITE" id="PS50112">
    <property type="entry name" value="PAS"/>
    <property type="match status" value="1"/>
</dbReference>
<evidence type="ECO:0000259" key="17">
    <source>
        <dbReference type="PROSITE" id="PS50109"/>
    </source>
</evidence>
<name>A0ABQ4BBP2_9ACTN</name>
<evidence type="ECO:0000256" key="3">
    <source>
        <dbReference type="ARBA" id="ARBA00004236"/>
    </source>
</evidence>
<evidence type="ECO:0000256" key="4">
    <source>
        <dbReference type="ARBA" id="ARBA00012438"/>
    </source>
</evidence>
<dbReference type="SUPFAM" id="SSF47384">
    <property type="entry name" value="Homodimeric domain of signal transducing histidine kinase"/>
    <property type="match status" value="1"/>
</dbReference>
<keyword evidence="13 16" id="KW-0472">Membrane</keyword>
<evidence type="ECO:0000313" key="21">
    <source>
        <dbReference type="Proteomes" id="UP000624709"/>
    </source>
</evidence>
<keyword evidence="6" id="KW-0808">Transferase</keyword>
<accession>A0ABQ4BBP2</accession>
<keyword evidence="21" id="KW-1185">Reference proteome</keyword>
<dbReference type="PROSITE" id="PS50113">
    <property type="entry name" value="PAC"/>
    <property type="match status" value="1"/>
</dbReference>
<dbReference type="Pfam" id="PF08448">
    <property type="entry name" value="PAS_4"/>
    <property type="match status" value="2"/>
</dbReference>
<dbReference type="InterPro" id="IPR005467">
    <property type="entry name" value="His_kinase_dom"/>
</dbReference>
<evidence type="ECO:0000256" key="1">
    <source>
        <dbReference type="ARBA" id="ARBA00000085"/>
    </source>
</evidence>
<evidence type="ECO:0000259" key="18">
    <source>
        <dbReference type="PROSITE" id="PS50112"/>
    </source>
</evidence>
<feature type="domain" description="PAS" evidence="18">
    <location>
        <begin position="328"/>
        <end position="364"/>
    </location>
</feature>
<keyword evidence="5" id="KW-0597">Phosphoprotein</keyword>
<keyword evidence="8" id="KW-0547">Nucleotide-binding</keyword>
<keyword evidence="11 16" id="KW-1133">Transmembrane helix</keyword>
<evidence type="ECO:0000256" key="14">
    <source>
        <dbReference type="ARBA" id="ARBA00039401"/>
    </source>
</evidence>
<evidence type="ECO:0000256" key="7">
    <source>
        <dbReference type="ARBA" id="ARBA00022692"/>
    </source>
</evidence>
<dbReference type="InterPro" id="IPR050351">
    <property type="entry name" value="BphY/WalK/GraS-like"/>
</dbReference>
<dbReference type="CDD" id="cd00130">
    <property type="entry name" value="PAS"/>
    <property type="match status" value="1"/>
</dbReference>
<dbReference type="PRINTS" id="PR00344">
    <property type="entry name" value="BCTRLSENSOR"/>
</dbReference>
<dbReference type="Gene3D" id="3.30.450.20">
    <property type="entry name" value="PAS domain"/>
    <property type="match status" value="2"/>
</dbReference>
<protein>
    <recommendedName>
        <fullName evidence="14">Sensor-like histidine kinase SenX3</fullName>
        <ecNumber evidence="4">2.7.13.3</ecNumber>
    </recommendedName>
</protein>
<dbReference type="Gene3D" id="1.10.287.130">
    <property type="match status" value="1"/>
</dbReference>
<evidence type="ECO:0000256" key="11">
    <source>
        <dbReference type="ARBA" id="ARBA00022989"/>
    </source>
</evidence>
<dbReference type="InterPro" id="IPR036097">
    <property type="entry name" value="HisK_dim/P_sf"/>
</dbReference>
<sequence length="842" mass="90171">MMVRQSLVRTGTFAVVYVLATFAGRLTVMDGTNLSMVWPAAGVLVLWFCAQRHARTLWVDVAALVTITAAVNLATGAGGRLVVVFVAANLAQIGLFLWLFRCWQPALWKAGGRQELARLRDLWVLLGAAATSTGLGATIGTTGMWMINGHFSWSSGAVWLARNTASVLLIGAVGLRVGYAWRTHCAEGGWRSAWRWARQVSRTTVWWRRAEYAALIAGAAVAYWFAFAVVQGLPVAFTLIAITVWAGLRMPTTFVVVQDLIVGTVAVLFTLHGSGSFAAIGDHASRALVAQVFVGMVAVIGLALALGRDERQTLMAQLAVEKEDAVQRSALKRAIIDSMADGLTVIDADGQVLLRNDATVRLLGGHRTSPGDQLADSSYYGLFHLDGRPMAAHETAYARIIAGEEHTQHEMLIRNPDVPEGRIVTVTGTRLADDQGAVRAVMLMHDVTAERRHSDELRAAHEALQAQQAYLTQVLDAIDVTVITCDTSGAIVHANRTARRAMPDGPDANTLATATRTVGLTHPGGNLVAEDDTPLARALRGEHVDGMEVSVVLPDGSSKALLLHARPLTDPAGNLIGAVAASYNVTALREREADLQAFAGVAAHDLKAPLAAVAGYAEILEDELLDADPTVRGMLGRITGGVDRMRRLIDDLLAYATARDAALDLRPVDLGDVVAQVIAERTAHLRRTTRDGLPVLFPDIYTGPLPTVYADPAMIRQLLDNLIGNALKYTLPCQPARIDISAHHRPGDTEHRIVIADRGIGIPDPEKPHVFTSFRRAGNHGDRPGTGLGLAICHRIVDRHHGTITAGDNPGGGTRIHITLPAATSTDHHSAAPAPLPAYTGR</sequence>
<dbReference type="SMART" id="SM00388">
    <property type="entry name" value="HisKA"/>
    <property type="match status" value="1"/>
</dbReference>
<dbReference type="InterPro" id="IPR004358">
    <property type="entry name" value="Sig_transdc_His_kin-like_C"/>
</dbReference>
<feature type="transmembrane region" description="Helical" evidence="16">
    <location>
        <begin position="215"/>
        <end position="248"/>
    </location>
</feature>
<comment type="caution">
    <text evidence="20">The sequence shown here is derived from an EMBL/GenBank/DDBJ whole genome shotgun (WGS) entry which is preliminary data.</text>
</comment>
<dbReference type="EMBL" id="BOMS01000057">
    <property type="protein sequence ID" value="GIE68109.1"/>
    <property type="molecule type" value="Genomic_DNA"/>
</dbReference>
<evidence type="ECO:0000256" key="5">
    <source>
        <dbReference type="ARBA" id="ARBA00022553"/>
    </source>
</evidence>
<gene>
    <name evidence="20" type="ORF">Apa02nite_042170</name>
</gene>
<feature type="transmembrane region" description="Helical" evidence="16">
    <location>
        <begin position="57"/>
        <end position="75"/>
    </location>
</feature>
<evidence type="ECO:0000256" key="16">
    <source>
        <dbReference type="SAM" id="Phobius"/>
    </source>
</evidence>